<sequence>MHPQDRKLTFTPVQVTNSGCVKASIGKTKKLRLWLYAHNGVTKLALDLINQHGILWSDKNDLNALLNAIGLRKLSEITLCFKK</sequence>
<accession>A0A1V1PGT2</accession>
<dbReference type="Proteomes" id="UP000189670">
    <property type="component" value="Unassembled WGS sequence"/>
</dbReference>
<evidence type="ECO:0000313" key="2">
    <source>
        <dbReference type="Proteomes" id="UP000189670"/>
    </source>
</evidence>
<organism evidence="1 2">
    <name type="scientific">Candidatus Magnetoglobus multicellularis str. Araruama</name>
    <dbReference type="NCBI Taxonomy" id="890399"/>
    <lineage>
        <taxon>Bacteria</taxon>
        <taxon>Pseudomonadati</taxon>
        <taxon>Thermodesulfobacteriota</taxon>
        <taxon>Desulfobacteria</taxon>
        <taxon>Desulfobacterales</taxon>
        <taxon>Desulfobacteraceae</taxon>
        <taxon>Candidatus Magnetoglobus</taxon>
    </lineage>
</organism>
<dbReference type="AlphaFoldDB" id="A0A1V1PGT2"/>
<proteinExistence type="predicted"/>
<comment type="caution">
    <text evidence="1">The sequence shown here is derived from an EMBL/GenBank/DDBJ whole genome shotgun (WGS) entry which is preliminary data.</text>
</comment>
<reference evidence="2" key="1">
    <citation type="submission" date="2012-11" db="EMBL/GenBank/DDBJ databases">
        <authorList>
            <person name="Lucero-Rivera Y.E."/>
            <person name="Tovar-Ramirez D."/>
        </authorList>
    </citation>
    <scope>NUCLEOTIDE SEQUENCE [LARGE SCALE GENOMIC DNA]</scope>
    <source>
        <strain evidence="2">Araruama</strain>
    </source>
</reference>
<protein>
    <submittedName>
        <fullName evidence="1">Uncharacterized protein</fullName>
    </submittedName>
</protein>
<name>A0A1V1PGT2_9BACT</name>
<evidence type="ECO:0000313" key="1">
    <source>
        <dbReference type="EMBL" id="ETR73895.1"/>
    </source>
</evidence>
<dbReference type="EMBL" id="ATBP01000033">
    <property type="protein sequence ID" value="ETR73895.1"/>
    <property type="molecule type" value="Genomic_DNA"/>
</dbReference>
<gene>
    <name evidence="1" type="ORF">OMM_06665</name>
</gene>